<feature type="transmembrane region" description="Helical" evidence="1">
    <location>
        <begin position="51"/>
        <end position="70"/>
    </location>
</feature>
<dbReference type="AlphaFoldDB" id="A0A5Q2TES1"/>
<dbReference type="KEGG" id="grc:GI584_00155"/>
<sequence length="74" mass="8363">MNNGESQDDQVIDTMSSDPQVVVPVDPREMTLFETDSGVIHIIHEITLGELITSTLIILLLVFMLISHVIRRFK</sequence>
<evidence type="ECO:0000256" key="1">
    <source>
        <dbReference type="SAM" id="Phobius"/>
    </source>
</evidence>
<evidence type="ECO:0000313" key="3">
    <source>
        <dbReference type="Proteomes" id="UP000339690"/>
    </source>
</evidence>
<reference evidence="2 3" key="1">
    <citation type="submission" date="2019-11" db="EMBL/GenBank/DDBJ databases">
        <title>Gracilibacillus salitolerans sp. nov., a moderate halophile isolated from a saline soil in northwest China.</title>
        <authorList>
            <person name="Gan L."/>
        </authorList>
    </citation>
    <scope>NUCLEOTIDE SEQUENCE [LARGE SCALE GENOMIC DNA]</scope>
    <source>
        <strain evidence="2 3">SCU50</strain>
    </source>
</reference>
<keyword evidence="3" id="KW-1185">Reference proteome</keyword>
<dbReference type="EMBL" id="CP045915">
    <property type="protein sequence ID" value="QGH32591.1"/>
    <property type="molecule type" value="Genomic_DNA"/>
</dbReference>
<keyword evidence="1" id="KW-1133">Transmembrane helix</keyword>
<keyword evidence="1" id="KW-0472">Membrane</keyword>
<organism evidence="2 3">
    <name type="scientific">Gracilibacillus salitolerans</name>
    <dbReference type="NCBI Taxonomy" id="2663022"/>
    <lineage>
        <taxon>Bacteria</taxon>
        <taxon>Bacillati</taxon>
        <taxon>Bacillota</taxon>
        <taxon>Bacilli</taxon>
        <taxon>Bacillales</taxon>
        <taxon>Bacillaceae</taxon>
        <taxon>Gracilibacillus</taxon>
    </lineage>
</organism>
<keyword evidence="1" id="KW-0812">Transmembrane</keyword>
<evidence type="ECO:0000313" key="2">
    <source>
        <dbReference type="EMBL" id="QGH32591.1"/>
    </source>
</evidence>
<name>A0A5Q2TES1_9BACI</name>
<proteinExistence type="predicted"/>
<dbReference type="Proteomes" id="UP000339690">
    <property type="component" value="Chromosome"/>
</dbReference>
<gene>
    <name evidence="2" type="ORF">GI584_00155</name>
</gene>
<dbReference type="RefSeq" id="WP_153789865.1">
    <property type="nucleotide sequence ID" value="NZ_CP045915.1"/>
</dbReference>
<protein>
    <submittedName>
        <fullName evidence="2">Uncharacterized protein</fullName>
    </submittedName>
</protein>
<accession>A0A5Q2TES1</accession>